<dbReference type="EMBL" id="VCGU01000001">
    <property type="protein sequence ID" value="TRY81048.1"/>
    <property type="molecule type" value="Genomic_DNA"/>
</dbReference>
<keyword evidence="3 5" id="KW-1133">Transmembrane helix</keyword>
<evidence type="ECO:0000313" key="7">
    <source>
        <dbReference type="EMBL" id="TRY81048.1"/>
    </source>
</evidence>
<evidence type="ECO:0000256" key="2">
    <source>
        <dbReference type="ARBA" id="ARBA00022692"/>
    </source>
</evidence>
<dbReference type="GO" id="GO:0016020">
    <property type="term" value="C:membrane"/>
    <property type="evidence" value="ECO:0007669"/>
    <property type="project" value="UniProtKB-SubCell"/>
</dbReference>
<dbReference type="SUPFAM" id="SSF103473">
    <property type="entry name" value="MFS general substrate transporter"/>
    <property type="match status" value="1"/>
</dbReference>
<protein>
    <recommendedName>
        <fullName evidence="6">Major facilitator superfamily (MFS) profile domain-containing protein</fullName>
    </recommendedName>
</protein>
<dbReference type="Pfam" id="PF00083">
    <property type="entry name" value="Sugar_tr"/>
    <property type="match status" value="1"/>
</dbReference>
<evidence type="ECO:0000256" key="5">
    <source>
        <dbReference type="SAM" id="Phobius"/>
    </source>
</evidence>
<accession>A0A553PTN5</accession>
<dbReference type="STRING" id="6832.A0A553PTN5"/>
<evidence type="ECO:0000256" key="3">
    <source>
        <dbReference type="ARBA" id="ARBA00022989"/>
    </source>
</evidence>
<feature type="transmembrane region" description="Helical" evidence="5">
    <location>
        <begin position="185"/>
        <end position="204"/>
    </location>
</feature>
<feature type="domain" description="Major facilitator superfamily (MFS) profile" evidence="6">
    <location>
        <begin position="33"/>
        <end position="478"/>
    </location>
</feature>
<evidence type="ECO:0000313" key="8">
    <source>
        <dbReference type="Proteomes" id="UP000318571"/>
    </source>
</evidence>
<dbReference type="OMA" id="ISAIWAY"/>
<dbReference type="InterPro" id="IPR020846">
    <property type="entry name" value="MFS_dom"/>
</dbReference>
<dbReference type="PANTHER" id="PTHR48021:SF1">
    <property type="entry name" value="GH07001P-RELATED"/>
    <property type="match status" value="1"/>
</dbReference>
<feature type="transmembrane region" description="Helical" evidence="5">
    <location>
        <begin position="159"/>
        <end position="179"/>
    </location>
</feature>
<dbReference type="PROSITE" id="PS50850">
    <property type="entry name" value="MFS"/>
    <property type="match status" value="1"/>
</dbReference>
<evidence type="ECO:0000259" key="6">
    <source>
        <dbReference type="PROSITE" id="PS50850"/>
    </source>
</evidence>
<dbReference type="Proteomes" id="UP000318571">
    <property type="component" value="Chromosome 12"/>
</dbReference>
<keyword evidence="8" id="KW-1185">Reference proteome</keyword>
<comment type="caution">
    <text evidence="7">The sequence shown here is derived from an EMBL/GenBank/DDBJ whole genome shotgun (WGS) entry which is preliminary data.</text>
</comment>
<gene>
    <name evidence="7" type="ORF">TCAL_10367</name>
</gene>
<dbReference type="InterPro" id="IPR036259">
    <property type="entry name" value="MFS_trans_sf"/>
</dbReference>
<keyword evidence="4 5" id="KW-0472">Membrane</keyword>
<feature type="transmembrane region" description="Helical" evidence="5">
    <location>
        <begin position="127"/>
        <end position="147"/>
    </location>
</feature>
<organism evidence="7 8">
    <name type="scientific">Tigriopus californicus</name>
    <name type="common">Marine copepod</name>
    <dbReference type="NCBI Taxonomy" id="6832"/>
    <lineage>
        <taxon>Eukaryota</taxon>
        <taxon>Metazoa</taxon>
        <taxon>Ecdysozoa</taxon>
        <taxon>Arthropoda</taxon>
        <taxon>Crustacea</taxon>
        <taxon>Multicrustacea</taxon>
        <taxon>Hexanauplia</taxon>
        <taxon>Copepoda</taxon>
        <taxon>Harpacticoida</taxon>
        <taxon>Harpacticidae</taxon>
        <taxon>Tigriopus</taxon>
    </lineage>
</organism>
<dbReference type="Gene3D" id="1.20.1250.20">
    <property type="entry name" value="MFS general substrate transporter like domains"/>
    <property type="match status" value="1"/>
</dbReference>
<dbReference type="PANTHER" id="PTHR48021">
    <property type="match status" value="1"/>
</dbReference>
<keyword evidence="2 5" id="KW-0812">Transmembrane</keyword>
<feature type="transmembrane region" description="Helical" evidence="5">
    <location>
        <begin position="101"/>
        <end position="121"/>
    </location>
</feature>
<dbReference type="InterPro" id="IPR005828">
    <property type="entry name" value="MFS_sugar_transport-like"/>
</dbReference>
<dbReference type="GO" id="GO:0022857">
    <property type="term" value="F:transmembrane transporter activity"/>
    <property type="evidence" value="ECO:0007669"/>
    <property type="project" value="InterPro"/>
</dbReference>
<feature type="transmembrane region" description="Helical" evidence="5">
    <location>
        <begin position="386"/>
        <end position="407"/>
    </location>
</feature>
<reference evidence="7 8" key="1">
    <citation type="journal article" date="2018" name="Nat. Ecol. Evol.">
        <title>Genomic signatures of mitonuclear coevolution across populations of Tigriopus californicus.</title>
        <authorList>
            <person name="Barreto F.S."/>
            <person name="Watson E.T."/>
            <person name="Lima T.G."/>
            <person name="Willett C.S."/>
            <person name="Edmands S."/>
            <person name="Li W."/>
            <person name="Burton R.S."/>
        </authorList>
    </citation>
    <scope>NUCLEOTIDE SEQUENCE [LARGE SCALE GENOMIC DNA]</scope>
    <source>
        <strain evidence="7 8">San Diego</strain>
    </source>
</reference>
<feature type="transmembrane region" description="Helical" evidence="5">
    <location>
        <begin position="452"/>
        <end position="474"/>
    </location>
</feature>
<dbReference type="InterPro" id="IPR050549">
    <property type="entry name" value="MFS_Trehalose_Transporter"/>
</dbReference>
<feature type="transmembrane region" description="Helical" evidence="5">
    <location>
        <begin position="354"/>
        <end position="374"/>
    </location>
</feature>
<proteinExistence type="predicted"/>
<dbReference type="AlphaFoldDB" id="A0A553PTN5"/>
<feature type="transmembrane region" description="Helical" evidence="5">
    <location>
        <begin position="324"/>
        <end position="342"/>
    </location>
</feature>
<evidence type="ECO:0000256" key="1">
    <source>
        <dbReference type="ARBA" id="ARBA00004141"/>
    </source>
</evidence>
<evidence type="ECO:0000256" key="4">
    <source>
        <dbReference type="ARBA" id="ARBA00023136"/>
    </source>
</evidence>
<sequence length="523" mass="58839">MTIVRLTPTKEKLVPRISHAVSSKARSRTQIYALVPIYLLQFCYGMNTGFPAILTPQLREPCSEFMITENQESWIVSLDNVATPLICLCSGILQQRYGPKYILVSACVPYLLGWIMVVMATNVECLYISRVLVGISHALITTTVYTVEITSREMRGTLSLWESVVRCAGCLLIYCMGFFLRWNRIALIAPVIPLMALISCFYIPESPVYLVRQRRFSRASQSLKQLFGSKYNVTEEIELINSNLDHESGQHNVFEVLKSVPNHPEIYKPFGIVLLLSAIQQFSGMSILRAYVVKIFDSVFHETSMPEFNHENVQCDQSQTSKEAYISAIVIGLVRLLSSLLLSNFLKVYPRRSLYLTSITLSVISLVSLASVQLCLQKNSDCQPLQWLVLVFACGLVFSVQLGVQTLPMLLSGELFSSDIRALGKSMIRSLTCVFLVISLKTYPALQGTLDIYGTFFLFSIVLAGSAPLIYWLLPETKDLSLETIQHYFQPAKTQFYVDLHHTTNKSTPVPPSYNYEMSNAGL</sequence>
<name>A0A553PTN5_TIGCA</name>
<comment type="subcellular location">
    <subcellularLocation>
        <location evidence="1">Membrane</location>
        <topology evidence="1">Multi-pass membrane protein</topology>
    </subcellularLocation>
</comment>